<dbReference type="SUPFAM" id="SSF51735">
    <property type="entry name" value="NAD(P)-binding Rossmann-fold domains"/>
    <property type="match status" value="1"/>
</dbReference>
<proteinExistence type="predicted"/>
<feature type="domain" description="Saccharopine dehydrogenase NADP binding" evidence="1">
    <location>
        <begin position="14"/>
        <end position="141"/>
    </location>
</feature>
<gene>
    <name evidence="2" type="ORF">B843_06880</name>
</gene>
<evidence type="ECO:0000313" key="2">
    <source>
        <dbReference type="EMBL" id="AHI22761.1"/>
    </source>
</evidence>
<dbReference type="KEGG" id="cvt:B843_06880"/>
<sequence>MNLGSWRDAATYDVVLFGATSYVGRIVAEYLARTYPPDSGVRIALAGRNLEALTNLKESLGVDFPIVLADVTDAASVESMVADTTVLISTVGPYGRYGDVVVEACARRGTDYVDLCGEVFFIRHTIDAYHDLARQTGARIVHSCGFDSVPSDIGMLNLSLKAGEEFSRVFMIVDRLRGGFSGGTVDSMREVLVAARRDPELARQLFDPYSLCPSPQSEATIAGLENDLVFEEVQVGPVHTWVGPFFMSSFNTRIVRRSNSLLDHAYGKAVAYKEAIATGQGRLGKTKARALLAATRIGFAAIQQPRLKKPLSLILPEPGEGPSEKERAEGYFQITHVGETLSGKVVTGRVQAEGDPGYEVTAMMLAEAALARVESRRALNAHKAVAGGVLTPATALGTAYMQRLRAHGMLIG</sequence>
<dbReference type="AlphaFoldDB" id="W5Y0H2"/>
<dbReference type="GO" id="GO:0005886">
    <property type="term" value="C:plasma membrane"/>
    <property type="evidence" value="ECO:0007669"/>
    <property type="project" value="TreeGrafter"/>
</dbReference>
<reference evidence="2 3" key="1">
    <citation type="submission" date="2013-02" db="EMBL/GenBank/DDBJ databases">
        <title>The complete genome sequence of Corynebacterium vitaeruminis DSM 20294.</title>
        <authorList>
            <person name="Ruckert C."/>
            <person name="Albersmeier A."/>
            <person name="Kalinowski J."/>
        </authorList>
    </citation>
    <scope>NUCLEOTIDE SEQUENCE [LARGE SCALE GENOMIC DNA]</scope>
    <source>
        <strain evidence="3">ATCC 10234</strain>
    </source>
</reference>
<dbReference type="InterPro" id="IPR051276">
    <property type="entry name" value="Saccharopine_DH-like_oxidrdct"/>
</dbReference>
<dbReference type="Pfam" id="PF03435">
    <property type="entry name" value="Sacchrp_dh_NADP"/>
    <property type="match status" value="1"/>
</dbReference>
<dbReference type="STRING" id="1224164.B843_06880"/>
<dbReference type="InterPro" id="IPR036291">
    <property type="entry name" value="NAD(P)-bd_dom_sf"/>
</dbReference>
<dbReference type="HOGENOM" id="CLU_031002_0_2_11"/>
<dbReference type="Gene3D" id="3.40.50.720">
    <property type="entry name" value="NAD(P)-binding Rossmann-like Domain"/>
    <property type="match status" value="1"/>
</dbReference>
<evidence type="ECO:0000313" key="3">
    <source>
        <dbReference type="Proteomes" id="UP000019222"/>
    </source>
</evidence>
<dbReference type="EMBL" id="CP004353">
    <property type="protein sequence ID" value="AHI22761.1"/>
    <property type="molecule type" value="Genomic_DNA"/>
</dbReference>
<keyword evidence="3" id="KW-1185">Reference proteome</keyword>
<dbReference type="PANTHER" id="PTHR12286">
    <property type="entry name" value="SACCHAROPINE DEHYDROGENASE-LIKE OXIDOREDUCTASE"/>
    <property type="match status" value="1"/>
</dbReference>
<dbReference type="InterPro" id="IPR005097">
    <property type="entry name" value="Sacchrp_dh_NADP-bd"/>
</dbReference>
<dbReference type="PANTHER" id="PTHR12286:SF5">
    <property type="entry name" value="SACCHAROPINE DEHYDROGENASE-LIKE OXIDOREDUCTASE"/>
    <property type="match status" value="1"/>
</dbReference>
<accession>W5Y0H2</accession>
<dbReference type="GO" id="GO:0009247">
    <property type="term" value="P:glycolipid biosynthetic process"/>
    <property type="evidence" value="ECO:0007669"/>
    <property type="project" value="TreeGrafter"/>
</dbReference>
<dbReference type="PATRIC" id="fig|1224164.3.peg.1378"/>
<organism evidence="2 3">
    <name type="scientific">Corynebacterium vitaeruminis DSM 20294</name>
    <dbReference type="NCBI Taxonomy" id="1224164"/>
    <lineage>
        <taxon>Bacteria</taxon>
        <taxon>Bacillati</taxon>
        <taxon>Actinomycetota</taxon>
        <taxon>Actinomycetes</taxon>
        <taxon>Mycobacteriales</taxon>
        <taxon>Corynebacteriaceae</taxon>
        <taxon>Corynebacterium</taxon>
    </lineage>
</organism>
<name>W5Y0H2_9CORY</name>
<dbReference type="Proteomes" id="UP000019222">
    <property type="component" value="Chromosome"/>
</dbReference>
<evidence type="ECO:0000259" key="1">
    <source>
        <dbReference type="Pfam" id="PF03435"/>
    </source>
</evidence>
<protein>
    <recommendedName>
        <fullName evidence="1">Saccharopine dehydrogenase NADP binding domain-containing protein</fullName>
    </recommendedName>
</protein>
<dbReference type="eggNOG" id="COG3268">
    <property type="taxonomic scope" value="Bacteria"/>
</dbReference>